<reference evidence="2" key="1">
    <citation type="submission" date="2023-03" db="EMBL/GenBank/DDBJ databases">
        <title>Massive genome expansion in bonnet fungi (Mycena s.s.) driven by repeated elements and novel gene families across ecological guilds.</title>
        <authorList>
            <consortium name="Lawrence Berkeley National Laboratory"/>
            <person name="Harder C.B."/>
            <person name="Miyauchi S."/>
            <person name="Viragh M."/>
            <person name="Kuo A."/>
            <person name="Thoen E."/>
            <person name="Andreopoulos B."/>
            <person name="Lu D."/>
            <person name="Skrede I."/>
            <person name="Drula E."/>
            <person name="Henrissat B."/>
            <person name="Morin E."/>
            <person name="Kohler A."/>
            <person name="Barry K."/>
            <person name="LaButti K."/>
            <person name="Morin E."/>
            <person name="Salamov A."/>
            <person name="Lipzen A."/>
            <person name="Mereny Z."/>
            <person name="Hegedus B."/>
            <person name="Baldrian P."/>
            <person name="Stursova M."/>
            <person name="Weitz H."/>
            <person name="Taylor A."/>
            <person name="Grigoriev I.V."/>
            <person name="Nagy L.G."/>
            <person name="Martin F."/>
            <person name="Kauserud H."/>
        </authorList>
    </citation>
    <scope>NUCLEOTIDE SEQUENCE</scope>
    <source>
        <strain evidence="2">CBHHK002</strain>
    </source>
</reference>
<dbReference type="Proteomes" id="UP001218218">
    <property type="component" value="Unassembled WGS sequence"/>
</dbReference>
<accession>A0AAD7A9U0</accession>
<dbReference type="Pfam" id="PF13961">
    <property type="entry name" value="DUF4219"/>
    <property type="match status" value="1"/>
</dbReference>
<dbReference type="InterPro" id="IPR025314">
    <property type="entry name" value="DUF4219"/>
</dbReference>
<sequence length="85" mass="9723">MSDRDTVRFPRLGNANYPEWAMRMEAVLVRKGLWGMVEVLVSKKKADGEEKSADEMKKERDVLIAKRDVVKMAEARAELVLSVED</sequence>
<name>A0AAD7A9U0_9AGAR</name>
<evidence type="ECO:0000313" key="2">
    <source>
        <dbReference type="EMBL" id="KAJ7353140.1"/>
    </source>
</evidence>
<proteinExistence type="predicted"/>
<gene>
    <name evidence="2" type="ORF">DFH08DRAFT_692081</name>
</gene>
<comment type="caution">
    <text evidence="2">The sequence shown here is derived from an EMBL/GenBank/DDBJ whole genome shotgun (WGS) entry which is preliminary data.</text>
</comment>
<dbReference type="EMBL" id="JARIHO010000011">
    <property type="protein sequence ID" value="KAJ7353140.1"/>
    <property type="molecule type" value="Genomic_DNA"/>
</dbReference>
<feature type="domain" description="DUF4219" evidence="1">
    <location>
        <begin position="12"/>
        <end position="38"/>
    </location>
</feature>
<evidence type="ECO:0000313" key="3">
    <source>
        <dbReference type="Proteomes" id="UP001218218"/>
    </source>
</evidence>
<keyword evidence="3" id="KW-1185">Reference proteome</keyword>
<organism evidence="2 3">
    <name type="scientific">Mycena albidolilacea</name>
    <dbReference type="NCBI Taxonomy" id="1033008"/>
    <lineage>
        <taxon>Eukaryota</taxon>
        <taxon>Fungi</taxon>
        <taxon>Dikarya</taxon>
        <taxon>Basidiomycota</taxon>
        <taxon>Agaricomycotina</taxon>
        <taxon>Agaricomycetes</taxon>
        <taxon>Agaricomycetidae</taxon>
        <taxon>Agaricales</taxon>
        <taxon>Marasmiineae</taxon>
        <taxon>Mycenaceae</taxon>
        <taxon>Mycena</taxon>
    </lineage>
</organism>
<evidence type="ECO:0000259" key="1">
    <source>
        <dbReference type="Pfam" id="PF13961"/>
    </source>
</evidence>
<feature type="non-terminal residue" evidence="2">
    <location>
        <position position="85"/>
    </location>
</feature>
<protein>
    <recommendedName>
        <fullName evidence="1">DUF4219 domain-containing protein</fullName>
    </recommendedName>
</protein>
<dbReference type="AlphaFoldDB" id="A0AAD7A9U0"/>